<dbReference type="InParanoid" id="A0A165Q3H3"/>
<reference evidence="1 2" key="1">
    <citation type="journal article" date="2016" name="Mol. Biol. Evol.">
        <title>Comparative Genomics of Early-Diverging Mushroom-Forming Fungi Provides Insights into the Origins of Lignocellulose Decay Capabilities.</title>
        <authorList>
            <person name="Nagy L.G."/>
            <person name="Riley R."/>
            <person name="Tritt A."/>
            <person name="Adam C."/>
            <person name="Daum C."/>
            <person name="Floudas D."/>
            <person name="Sun H."/>
            <person name="Yadav J.S."/>
            <person name="Pangilinan J."/>
            <person name="Larsson K.H."/>
            <person name="Matsuura K."/>
            <person name="Barry K."/>
            <person name="Labutti K."/>
            <person name="Kuo R."/>
            <person name="Ohm R.A."/>
            <person name="Bhattacharya S.S."/>
            <person name="Shirouzu T."/>
            <person name="Yoshinaga Y."/>
            <person name="Martin F.M."/>
            <person name="Grigoriev I.V."/>
            <person name="Hibbett D.S."/>
        </authorList>
    </citation>
    <scope>NUCLEOTIDE SEQUENCE [LARGE SCALE GENOMIC DNA]</scope>
    <source>
        <strain evidence="1 2">HHB14362 ss-1</strain>
    </source>
</reference>
<dbReference type="OrthoDB" id="3305420at2759"/>
<gene>
    <name evidence="1" type="ORF">NEOLEDRAFT_724329</name>
</gene>
<accession>A0A165Q3H3</accession>
<dbReference type="Proteomes" id="UP000076761">
    <property type="component" value="Unassembled WGS sequence"/>
</dbReference>
<sequence>MPSRPAAPRIVTRKRQYSFSLNLNDGSSPISLVYAPSSTSTVSNAIGPGRTMDKLLTYVGEQLTYFISRISARYLGLGPNALVGRMISAIDWSQRKCRYEFCPNYWPEGGRKPNIGLGRLPPSITEVAELLSLPFCHTCHESHARALSTSEIFVAGCQKLVNKLRRRNSSANLLIAYHIFMLASFHAHMREMFVGLNAMEAFNTLIGELRLTSDCTLIPHSRLVLLALSEDAVIPVIKRFDALEAAFADCYHWHLPEREQTSLLPHSMDCVSTLIRSLLKPELQIIAAARIARSVVLQESSLASILPGLRASLNASIIDYLWRLLVSTTNPVVYGTIYSLMVGLYDFATKLCLCQWDITRQCHIASSAWTWHTLWMPLFRLRLDCPSAILSIPVKLARDICDNFFRFPILALLMSFQAREGIRALRQLMLREGECRDSTVSGNLGSVDPIFSLMTEATSLLFEMAGVLQEERLVTLEHGGYDIPRYVPRSRVKELCKQIMLIIMQ</sequence>
<dbReference type="EMBL" id="KV425602">
    <property type="protein sequence ID" value="KZT21867.1"/>
    <property type="molecule type" value="Genomic_DNA"/>
</dbReference>
<dbReference type="AlphaFoldDB" id="A0A165Q3H3"/>
<evidence type="ECO:0000313" key="1">
    <source>
        <dbReference type="EMBL" id="KZT21867.1"/>
    </source>
</evidence>
<proteinExistence type="predicted"/>
<organism evidence="1 2">
    <name type="scientific">Neolentinus lepideus HHB14362 ss-1</name>
    <dbReference type="NCBI Taxonomy" id="1314782"/>
    <lineage>
        <taxon>Eukaryota</taxon>
        <taxon>Fungi</taxon>
        <taxon>Dikarya</taxon>
        <taxon>Basidiomycota</taxon>
        <taxon>Agaricomycotina</taxon>
        <taxon>Agaricomycetes</taxon>
        <taxon>Gloeophyllales</taxon>
        <taxon>Gloeophyllaceae</taxon>
        <taxon>Neolentinus</taxon>
    </lineage>
</organism>
<evidence type="ECO:0000313" key="2">
    <source>
        <dbReference type="Proteomes" id="UP000076761"/>
    </source>
</evidence>
<name>A0A165Q3H3_9AGAM</name>
<keyword evidence="2" id="KW-1185">Reference proteome</keyword>
<protein>
    <submittedName>
        <fullName evidence="1">Uncharacterized protein</fullName>
    </submittedName>
</protein>